<dbReference type="SUPFAM" id="SSF48452">
    <property type="entry name" value="TPR-like"/>
    <property type="match status" value="1"/>
</dbReference>
<dbReference type="CDD" id="cd00093">
    <property type="entry name" value="HTH_XRE"/>
    <property type="match status" value="1"/>
</dbReference>
<evidence type="ECO:0000313" key="3">
    <source>
        <dbReference type="Proteomes" id="UP000198662"/>
    </source>
</evidence>
<dbReference type="EMBL" id="FNGF01000003">
    <property type="protein sequence ID" value="SDL00627.1"/>
    <property type="molecule type" value="Genomic_DNA"/>
</dbReference>
<keyword evidence="3" id="KW-1185">Reference proteome</keyword>
<dbReference type="InterPro" id="IPR011990">
    <property type="entry name" value="TPR-like_helical_dom_sf"/>
</dbReference>
<evidence type="ECO:0000259" key="1">
    <source>
        <dbReference type="PROSITE" id="PS50943"/>
    </source>
</evidence>
<dbReference type="GO" id="GO:0003677">
    <property type="term" value="F:DNA binding"/>
    <property type="evidence" value="ECO:0007669"/>
    <property type="project" value="UniProtKB-KW"/>
</dbReference>
<sequence length="396" mass="43346">MGNRREALIRRRRSLSLSQELVAERLGVERSTVSRWERGENDPQPWIRGGLAKLLKISPEQLEHLLFDQQPEPGKAPAMPNGRVSLDPITATRAATKEDLFRIEQTRAHFQEMYRRVGGVPTLPRINAVLDQRVAPMLRTAYENNLGRQLFRAAGSLTAFAGICAYDADQQMAATSRFAEALSLARAAADLQFEGYLHALLANQAMHLGDMAQVLDHTENVLDTLGLQLNSALVCDLHTLAAKAHARSGSVSACHRHLRAAEATADANPDDPPLPEVSYMSAGLIQLQTAEALRRLGDTTAARTYVDETIRTSPHTHLRGRVHRWAGYALVLTAQGEIDRAAHAAATMLDHAVGMESGRLHDRLTSVVKALQPYSTEPSVASTLERAHVQLAEPGA</sequence>
<dbReference type="Pfam" id="PF13560">
    <property type="entry name" value="HTH_31"/>
    <property type="match status" value="1"/>
</dbReference>
<gene>
    <name evidence="2" type="ORF">SAMN05216298_2234</name>
</gene>
<name>A0A1G9GIY2_9ACTN</name>
<dbReference type="STRING" id="380244.SAMN05216298_2234"/>
<reference evidence="3" key="1">
    <citation type="submission" date="2016-10" db="EMBL/GenBank/DDBJ databases">
        <authorList>
            <person name="Varghese N."/>
            <person name="Submissions S."/>
        </authorList>
    </citation>
    <scope>NUCLEOTIDE SEQUENCE [LARGE SCALE GENOMIC DNA]</scope>
    <source>
        <strain evidence="3">CGMCC 4.3147</strain>
    </source>
</reference>
<feature type="domain" description="HTH cro/C1-type" evidence="1">
    <location>
        <begin position="8"/>
        <end position="62"/>
    </location>
</feature>
<dbReference type="InterPro" id="IPR010982">
    <property type="entry name" value="Lambda_DNA-bd_dom_sf"/>
</dbReference>
<dbReference type="SUPFAM" id="SSF47413">
    <property type="entry name" value="lambda repressor-like DNA-binding domains"/>
    <property type="match status" value="1"/>
</dbReference>
<keyword evidence="2" id="KW-0238">DNA-binding</keyword>
<dbReference type="InterPro" id="IPR001387">
    <property type="entry name" value="Cro/C1-type_HTH"/>
</dbReference>
<dbReference type="SMART" id="SM00530">
    <property type="entry name" value="HTH_XRE"/>
    <property type="match status" value="1"/>
</dbReference>
<protein>
    <submittedName>
        <fullName evidence="2">DNA-binding transcriptional regulator, XRE-family HTH domain</fullName>
    </submittedName>
</protein>
<dbReference type="Gene3D" id="1.10.260.40">
    <property type="entry name" value="lambda repressor-like DNA-binding domains"/>
    <property type="match status" value="1"/>
</dbReference>
<dbReference type="PROSITE" id="PS50943">
    <property type="entry name" value="HTH_CROC1"/>
    <property type="match status" value="1"/>
</dbReference>
<dbReference type="AlphaFoldDB" id="A0A1G9GIY2"/>
<proteinExistence type="predicted"/>
<dbReference type="Proteomes" id="UP000198662">
    <property type="component" value="Unassembled WGS sequence"/>
</dbReference>
<accession>A0A1G9GIY2</accession>
<evidence type="ECO:0000313" key="2">
    <source>
        <dbReference type="EMBL" id="SDL00627.1"/>
    </source>
</evidence>
<organism evidence="2 3">
    <name type="scientific">Glycomyces sambucus</name>
    <dbReference type="NCBI Taxonomy" id="380244"/>
    <lineage>
        <taxon>Bacteria</taxon>
        <taxon>Bacillati</taxon>
        <taxon>Actinomycetota</taxon>
        <taxon>Actinomycetes</taxon>
        <taxon>Glycomycetales</taxon>
        <taxon>Glycomycetaceae</taxon>
        <taxon>Glycomyces</taxon>
    </lineage>
</organism>